<accession>A0A2M6UF91</accession>
<protein>
    <submittedName>
        <fullName evidence="1">Uncharacterized protein</fullName>
    </submittedName>
</protein>
<sequence>MFSCAAARSASRGVTRRLCHSGRIRLGEYLGIAASVARGEARPAFRRAFEAQLAVFTAASRA</sequence>
<reference evidence="1 2" key="1">
    <citation type="submission" date="2015-06" db="EMBL/GenBank/DDBJ databases">
        <title>Comparative genome analysis of nirS-carrying Bradyrhizobium sp. strains.</title>
        <authorList>
            <person name="Ishii S."/>
            <person name="Jang J."/>
            <person name="Nishizawa T."/>
            <person name="Senoo K."/>
        </authorList>
    </citation>
    <scope>NUCLEOTIDE SEQUENCE [LARGE SCALE GENOMIC DNA]</scope>
    <source>
        <strain evidence="1 2">TSA1</strain>
    </source>
</reference>
<organism evidence="1 2">
    <name type="scientific">Bradyrhizobium nitroreducens</name>
    <dbReference type="NCBI Taxonomy" id="709803"/>
    <lineage>
        <taxon>Bacteria</taxon>
        <taxon>Pseudomonadati</taxon>
        <taxon>Pseudomonadota</taxon>
        <taxon>Alphaproteobacteria</taxon>
        <taxon>Hyphomicrobiales</taxon>
        <taxon>Nitrobacteraceae</taxon>
        <taxon>Bradyrhizobium</taxon>
    </lineage>
</organism>
<evidence type="ECO:0000313" key="1">
    <source>
        <dbReference type="EMBL" id="PIT03282.1"/>
    </source>
</evidence>
<comment type="caution">
    <text evidence="1">The sequence shown here is derived from an EMBL/GenBank/DDBJ whole genome shotgun (WGS) entry which is preliminary data.</text>
</comment>
<dbReference type="EMBL" id="LFJC01000003">
    <property type="protein sequence ID" value="PIT03282.1"/>
    <property type="molecule type" value="Genomic_DNA"/>
</dbReference>
<dbReference type="Proteomes" id="UP000228930">
    <property type="component" value="Unassembled WGS sequence"/>
</dbReference>
<proteinExistence type="predicted"/>
<evidence type="ECO:0000313" key="2">
    <source>
        <dbReference type="Proteomes" id="UP000228930"/>
    </source>
</evidence>
<gene>
    <name evidence="1" type="ORF">TSA1_22860</name>
</gene>
<dbReference type="AlphaFoldDB" id="A0A2M6UF91"/>
<keyword evidence="2" id="KW-1185">Reference proteome</keyword>
<name>A0A2M6UF91_9BRAD</name>